<dbReference type="RefSeq" id="XP_031384587.1">
    <property type="nucleotide sequence ID" value="XM_031528727.1"/>
</dbReference>
<feature type="repeat" description="PPR" evidence="3">
    <location>
        <begin position="37"/>
        <end position="71"/>
    </location>
</feature>
<name>A0A6P8CK89_PUNGR</name>
<dbReference type="InterPro" id="IPR002885">
    <property type="entry name" value="PPR_rpt"/>
</dbReference>
<comment type="similarity">
    <text evidence="2">Belongs to the PPR family. PCMP-E subfamily.</text>
</comment>
<dbReference type="InterPro" id="IPR046960">
    <property type="entry name" value="PPR_At4g14850-like_plant"/>
</dbReference>
<dbReference type="FunFam" id="1.25.40.10:FF:000351">
    <property type="entry name" value="Pentatricopeptide repeat-containing protein"/>
    <property type="match status" value="1"/>
</dbReference>
<evidence type="ECO:0000313" key="5">
    <source>
        <dbReference type="RefSeq" id="XP_031384587.1"/>
    </source>
</evidence>
<proteinExistence type="inferred from homology"/>
<evidence type="ECO:0000256" key="3">
    <source>
        <dbReference type="PROSITE-ProRule" id="PRU00708"/>
    </source>
</evidence>
<dbReference type="GeneID" id="116198558"/>
<organism evidence="4 5">
    <name type="scientific">Punica granatum</name>
    <name type="common">Pomegranate</name>
    <dbReference type="NCBI Taxonomy" id="22663"/>
    <lineage>
        <taxon>Eukaryota</taxon>
        <taxon>Viridiplantae</taxon>
        <taxon>Streptophyta</taxon>
        <taxon>Embryophyta</taxon>
        <taxon>Tracheophyta</taxon>
        <taxon>Spermatophyta</taxon>
        <taxon>Magnoliopsida</taxon>
        <taxon>eudicotyledons</taxon>
        <taxon>Gunneridae</taxon>
        <taxon>Pentapetalae</taxon>
        <taxon>rosids</taxon>
        <taxon>malvids</taxon>
        <taxon>Myrtales</taxon>
        <taxon>Lythraceae</taxon>
        <taxon>Punica</taxon>
    </lineage>
</organism>
<reference evidence="5" key="2">
    <citation type="submission" date="2025-08" db="UniProtKB">
        <authorList>
            <consortium name="RefSeq"/>
        </authorList>
    </citation>
    <scope>IDENTIFICATION</scope>
    <source>
        <tissue evidence="5">Leaf</tissue>
    </source>
</reference>
<dbReference type="FunFam" id="1.25.40.10:FF:000090">
    <property type="entry name" value="Pentatricopeptide repeat-containing protein, chloroplastic"/>
    <property type="match status" value="1"/>
</dbReference>
<evidence type="ECO:0000256" key="1">
    <source>
        <dbReference type="ARBA" id="ARBA00022737"/>
    </source>
</evidence>
<dbReference type="GO" id="GO:0003723">
    <property type="term" value="F:RNA binding"/>
    <property type="evidence" value="ECO:0007669"/>
    <property type="project" value="InterPro"/>
</dbReference>
<dbReference type="InterPro" id="IPR011990">
    <property type="entry name" value="TPR-like_helical_dom_sf"/>
</dbReference>
<feature type="repeat" description="PPR" evidence="3">
    <location>
        <begin position="369"/>
        <end position="403"/>
    </location>
</feature>
<evidence type="ECO:0000313" key="4">
    <source>
        <dbReference type="Proteomes" id="UP000515151"/>
    </source>
</evidence>
<accession>A0A6P8CK89</accession>
<dbReference type="Gene3D" id="1.25.40.10">
    <property type="entry name" value="Tetratricopeptide repeat domain"/>
    <property type="match status" value="4"/>
</dbReference>
<dbReference type="AlphaFoldDB" id="A0A6P8CK89"/>
<sequence length="599" mass="65526">MSIRSIGLLLHHCARAKSCRHGASLHAAAIKVGVQSDIIISNHVLNMYAKCGRISHARQLFDEMPDRNLVSWSALMSGCSQSGHHVRALELFSQMPVVPNEYIYASVISSCAALRYLPYGQQVHAHSVKSGYAYVVFVANSLISMYMKLGLSGDAVLVHACTSEPSLVSYNALVSGFVENNLPERAFQTFKAVLRQGLMPDRFTFVVLSGVCPQSDNLTSGMVLHCLAVKLSLDSIPFVGNLVMTMYSKFNLIAPVDRAFSSIEDRDVISWNTLIAAHSQCDDHQNGLGVFREMLSGSNVRPDDFTFASVIAACAGLASIRHGRQIHAHLIRGNFSWDIGVCNALVNMYAKCGCLEYACNLFNTMQSRNLVSWNTVIAGYGNHGLGQRALETFEQMLLLGLNPDPVTFAGLLIACNHAGLVDKGVSYFNSMKEVYGISPGIEHFSCLIDMLGRAGRLQEAKYYISKSDFGNDPIILGSLLSACRLHGDVSVGEHLAGKLLELKPPTTSPYVLLSNLYASDEAWDSVVEARKLLKNSGLKKEPGHSLIEVKGTYEKFTMGDLSHSKIEEMKNLLGILNWAVGELSSGRVPRHSYWGLGRV</sequence>
<dbReference type="PANTHER" id="PTHR47926">
    <property type="entry name" value="PENTATRICOPEPTIDE REPEAT-CONTAINING PROTEIN"/>
    <property type="match status" value="1"/>
</dbReference>
<feature type="repeat" description="PPR" evidence="3">
    <location>
        <begin position="166"/>
        <end position="200"/>
    </location>
</feature>
<dbReference type="Pfam" id="PF13041">
    <property type="entry name" value="PPR_2"/>
    <property type="match status" value="3"/>
</dbReference>
<dbReference type="Proteomes" id="UP000515151">
    <property type="component" value="Chromosome 3"/>
</dbReference>
<dbReference type="FunFam" id="1.25.40.10:FF:000196">
    <property type="entry name" value="Pentatricopeptide repeat-containing protein At4g14850"/>
    <property type="match status" value="1"/>
</dbReference>
<gene>
    <name evidence="5" type="primary">LOC116198558</name>
</gene>
<evidence type="ECO:0000256" key="2">
    <source>
        <dbReference type="ARBA" id="ARBA00061659"/>
    </source>
</evidence>
<protein>
    <submittedName>
        <fullName evidence="5">Pentatricopeptide repeat-containing protein At5g09950</fullName>
    </submittedName>
</protein>
<dbReference type="GO" id="GO:0009451">
    <property type="term" value="P:RNA modification"/>
    <property type="evidence" value="ECO:0007669"/>
    <property type="project" value="InterPro"/>
</dbReference>
<dbReference type="Pfam" id="PF01535">
    <property type="entry name" value="PPR"/>
    <property type="match status" value="3"/>
</dbReference>
<dbReference type="OrthoDB" id="185373at2759"/>
<dbReference type="InterPro" id="IPR046848">
    <property type="entry name" value="E_motif"/>
</dbReference>
<dbReference type="PANTHER" id="PTHR47926:SF452">
    <property type="entry name" value="PENTATRICOPEPTIDE REPEAT-CONTAINING PROTEIN"/>
    <property type="match status" value="1"/>
</dbReference>
<keyword evidence="4" id="KW-1185">Reference proteome</keyword>
<dbReference type="Pfam" id="PF20431">
    <property type="entry name" value="E_motif"/>
    <property type="match status" value="1"/>
</dbReference>
<dbReference type="PROSITE" id="PS51375">
    <property type="entry name" value="PPR"/>
    <property type="match status" value="5"/>
</dbReference>
<feature type="repeat" description="PPR" evidence="3">
    <location>
        <begin position="267"/>
        <end position="302"/>
    </location>
</feature>
<reference evidence="4" key="1">
    <citation type="journal article" date="2020" name="Plant Biotechnol. J.">
        <title>The pomegranate (Punica granatum L.) draft genome dissects genetic divergence between soft- and hard-seeded cultivars.</title>
        <authorList>
            <person name="Luo X."/>
            <person name="Li H."/>
            <person name="Wu Z."/>
            <person name="Yao W."/>
            <person name="Zhao P."/>
            <person name="Cao D."/>
            <person name="Yu H."/>
            <person name="Li K."/>
            <person name="Poudel K."/>
            <person name="Zhao D."/>
            <person name="Zhang F."/>
            <person name="Xia X."/>
            <person name="Chen L."/>
            <person name="Wang Q."/>
            <person name="Jing D."/>
            <person name="Cao S."/>
        </authorList>
    </citation>
    <scope>NUCLEOTIDE SEQUENCE [LARGE SCALE GENOMIC DNA]</scope>
    <source>
        <strain evidence="4">cv. Tunisia</strain>
    </source>
</reference>
<feature type="repeat" description="PPR" evidence="3">
    <location>
        <begin position="338"/>
        <end position="368"/>
    </location>
</feature>
<dbReference type="NCBIfam" id="TIGR00756">
    <property type="entry name" value="PPR"/>
    <property type="match status" value="6"/>
</dbReference>
<keyword evidence="1" id="KW-0677">Repeat</keyword>